<keyword evidence="2" id="KW-1185">Reference proteome</keyword>
<name>A0ACC1WX03_MELAZ</name>
<dbReference type="Proteomes" id="UP001164539">
    <property type="component" value="Chromosome 13"/>
</dbReference>
<proteinExistence type="predicted"/>
<organism evidence="1 2">
    <name type="scientific">Melia azedarach</name>
    <name type="common">Chinaberry tree</name>
    <dbReference type="NCBI Taxonomy" id="155640"/>
    <lineage>
        <taxon>Eukaryota</taxon>
        <taxon>Viridiplantae</taxon>
        <taxon>Streptophyta</taxon>
        <taxon>Embryophyta</taxon>
        <taxon>Tracheophyta</taxon>
        <taxon>Spermatophyta</taxon>
        <taxon>Magnoliopsida</taxon>
        <taxon>eudicotyledons</taxon>
        <taxon>Gunneridae</taxon>
        <taxon>Pentapetalae</taxon>
        <taxon>rosids</taxon>
        <taxon>malvids</taxon>
        <taxon>Sapindales</taxon>
        <taxon>Meliaceae</taxon>
        <taxon>Melia</taxon>
    </lineage>
</organism>
<reference evidence="1 2" key="1">
    <citation type="journal article" date="2023" name="Science">
        <title>Complex scaffold remodeling in plant triterpene biosynthesis.</title>
        <authorList>
            <person name="De La Pena R."/>
            <person name="Hodgson H."/>
            <person name="Liu J.C."/>
            <person name="Stephenson M.J."/>
            <person name="Martin A.C."/>
            <person name="Owen C."/>
            <person name="Harkess A."/>
            <person name="Leebens-Mack J."/>
            <person name="Jimenez L.E."/>
            <person name="Osbourn A."/>
            <person name="Sattely E.S."/>
        </authorList>
    </citation>
    <scope>NUCLEOTIDE SEQUENCE [LARGE SCALE GENOMIC DNA]</scope>
    <source>
        <strain evidence="2">cv. JPN11</strain>
        <tissue evidence="1">Leaf</tissue>
    </source>
</reference>
<comment type="caution">
    <text evidence="1">The sequence shown here is derived from an EMBL/GenBank/DDBJ whole genome shotgun (WGS) entry which is preliminary data.</text>
</comment>
<dbReference type="EMBL" id="CM051406">
    <property type="protein sequence ID" value="KAJ4703167.1"/>
    <property type="molecule type" value="Genomic_DNA"/>
</dbReference>
<sequence>MSSWGLGWKRPLEIFKLTLSYGVEESGEDLNRSTSLTSPTVMTRDPELGFRIELEWTSGEEEEQLALKLQSQWMVALPVPQDSVVVELAPEKSDEVGDDVANVGVGMRVVRRREPLRGVVLTKAAGSGQLSDGIGVLTRLMRSHLVVGGPGNGVGSGCGDHWETVTAVSLSGIGLSALPVELTHLPLLEKLYLDNNKLSTLPPELGALKNLKVLTVDNNMLVSVPVELRECVRLVELSLEHNKLVRPLLDFRAMAELRILRLFGNPLEFLPEILPLHKLRHLSLANIRIVADENLRSVNVQIEMENSSYFGASRHKLSAFFSLIFRFSSCHHPLLASALAKIMQDQENRVFVGKDENAVRQLISMISSDNRHVVEQACSALSSLAGDVSVAILLMKCDIMQPIQAVLKSFAQEEVISVLQVMAQLAFACDTVAQKMLTKDVLKSLKLLCAHKNPEVQKLALLAVGNLAFCLENRRILVTSESLRDLLLRLTVVHEPRVNKAAARALAILGENEILRRAIRGRQVPKQGLRILSMDGGGMKGLATVQILKEIEKGTGKKIHELFDLICGTSTGGMLAVALAIKLMSLDQCEEIYKNLGKLVFAEPFPKDNEAATWREKLDQLYKSSSQSFRVVVHGSKHSADQFERLLKEMCADEDGNLLIESAVKNVPKVFVVSTLVSVMPAQPFIFRNYQYPPGTPEVPFSISESSGITMLGSPTTGAQVGYKRSAFIGSCKHQIWQAIRASSAAPYYLDDFSDDVYRWQDGAIVANNPTIFAIREAQLLWPDTRIDCLVSIGCGSVPTKVRKGGWRYLDTGQVLIESACSVDRVEEALSTLLPMLPEIQYFRFNPVDERCDMELDETDPAIWLKLEDSVNEYIKDNSESFKNVCERLLLPFQQDEKWLENVKSQHFPRGKVSNADENSPSLGWRRNVLLVEAMHSPDSGRVGHHARALESFCACNGIRLSLMNGISGIWKTMPGSTFPTPFTSPLITGSFPSSPHLYSPDVGPQRIGRIDMVPPLSLDGLQSGKTFSSPPMSPKPQRQLSLHVRSLHEKLQNLPQVGIIHLALQNDSFGSILSWQNDVFVVAEPGELADKFLQSVKSSLFSMTRNNRRKGASVLAKILTIADLVRFRPYFQVGNVVHRYIGRQTQVMEDDQEIAAYMFRRTVPSMHLTPDDVRWMIGAWRDRIIICSGIYGPTQTLIKAFLDSGAKAVVCPSAEPQEMSLTSMHGSGEFDVQENGRFEIGEEEAEDEDVEPSSPVSDWEDSEPEKSGERLMGVWDDDEEDLSQFICHFYDSLFREGARVDVGLEKALALHRKLRYTCHLPSIQ</sequence>
<protein>
    <submittedName>
        <fullName evidence="1">Patatin</fullName>
    </submittedName>
</protein>
<evidence type="ECO:0000313" key="2">
    <source>
        <dbReference type="Proteomes" id="UP001164539"/>
    </source>
</evidence>
<gene>
    <name evidence="1" type="ORF">OWV82_023102</name>
</gene>
<evidence type="ECO:0000313" key="1">
    <source>
        <dbReference type="EMBL" id="KAJ4703167.1"/>
    </source>
</evidence>
<accession>A0ACC1WX03</accession>